<protein>
    <recommendedName>
        <fullName evidence="3">Transcriptional regulator</fullName>
    </recommendedName>
</protein>
<evidence type="ECO:0000313" key="1">
    <source>
        <dbReference type="EMBL" id="MDV0446375.1"/>
    </source>
</evidence>
<gene>
    <name evidence="1" type="ORF">MsAg5_02080</name>
</gene>
<reference evidence="1" key="1">
    <citation type="submission" date="2023-06" db="EMBL/GenBank/DDBJ databases">
        <title>Genome sequence of Methanosarcinaceae archaeon Ag5.</title>
        <authorList>
            <person name="Protasov E."/>
            <person name="Platt K."/>
            <person name="Poehlein A."/>
            <person name="Daniel R."/>
            <person name="Brune A."/>
        </authorList>
    </citation>
    <scope>NUCLEOTIDE SEQUENCE</scope>
    <source>
        <strain evidence="1">Ag5</strain>
    </source>
</reference>
<comment type="caution">
    <text evidence="1">The sequence shown here is derived from an EMBL/GenBank/DDBJ whole genome shotgun (WGS) entry which is preliminary data.</text>
</comment>
<sequence length="127" mass="14736">MKECEVKILDEEDLLFVDHLKTLGIQKSVALTLTFLLNVKEASSRDIEIGTGLRQPEISLAISFMKSHSWITGKLMKLNRRGRPLHVYSLCVPLERIFEYYEEIIYHNSQESIAKIQKIKDILHSNH</sequence>
<evidence type="ECO:0008006" key="3">
    <source>
        <dbReference type="Google" id="ProtNLM"/>
    </source>
</evidence>
<keyword evidence="2" id="KW-1185">Reference proteome</keyword>
<dbReference type="InterPro" id="IPR017185">
    <property type="entry name" value="UCP037373_trxn_reg"/>
</dbReference>
<name>A0AAE4MIE4_9EURY</name>
<dbReference type="Proteomes" id="UP001271789">
    <property type="component" value="Unassembled WGS sequence"/>
</dbReference>
<dbReference type="PIRSF" id="PIRSF037373">
    <property type="entry name" value="UCP037373_trxn_reg"/>
    <property type="match status" value="1"/>
</dbReference>
<evidence type="ECO:0000313" key="2">
    <source>
        <dbReference type="Proteomes" id="UP001271789"/>
    </source>
</evidence>
<accession>A0AAE4MIE4</accession>
<proteinExistence type="predicted"/>
<dbReference type="AlphaFoldDB" id="A0AAE4MIE4"/>
<organism evidence="1 2">
    <name type="scientific">Methanolapillus africanus</name>
    <dbReference type="NCBI Taxonomy" id="3028297"/>
    <lineage>
        <taxon>Archaea</taxon>
        <taxon>Methanobacteriati</taxon>
        <taxon>Methanobacteriota</taxon>
        <taxon>Stenosarchaea group</taxon>
        <taxon>Methanomicrobia</taxon>
        <taxon>Methanosarcinales</taxon>
        <taxon>Methanosarcinaceae</taxon>
        <taxon>Methanolapillus</taxon>
    </lineage>
</organism>
<dbReference type="EMBL" id="JAWDKD010000003">
    <property type="protein sequence ID" value="MDV0446375.1"/>
    <property type="molecule type" value="Genomic_DNA"/>
</dbReference>